<dbReference type="EMBL" id="BMDI01000001">
    <property type="protein sequence ID" value="GGI16999.1"/>
    <property type="molecule type" value="Genomic_DNA"/>
</dbReference>
<dbReference type="RefSeq" id="WP_188379866.1">
    <property type="nucleotide sequence ID" value="NZ_BMDI01000001.1"/>
</dbReference>
<dbReference type="InterPro" id="IPR010131">
    <property type="entry name" value="MdtP/NodT-like"/>
</dbReference>
<accession>A0A8J3F1I5</accession>
<dbReference type="PANTHER" id="PTHR30203">
    <property type="entry name" value="OUTER MEMBRANE CATION EFFLUX PROTEIN"/>
    <property type="match status" value="1"/>
</dbReference>
<organism evidence="3 4">
    <name type="scientific">Oxalicibacterium faecigallinarum</name>
    <dbReference type="NCBI Taxonomy" id="573741"/>
    <lineage>
        <taxon>Bacteria</taxon>
        <taxon>Pseudomonadati</taxon>
        <taxon>Pseudomonadota</taxon>
        <taxon>Betaproteobacteria</taxon>
        <taxon>Burkholderiales</taxon>
        <taxon>Oxalobacteraceae</taxon>
        <taxon>Oxalicibacterium</taxon>
    </lineage>
</organism>
<evidence type="ECO:0000313" key="4">
    <source>
        <dbReference type="Proteomes" id="UP000642180"/>
    </source>
</evidence>
<comment type="similarity">
    <text evidence="1">Belongs to the outer membrane factor (OMF) (TC 1.B.17) family.</text>
</comment>
<keyword evidence="2" id="KW-0732">Signal</keyword>
<feature type="signal peptide" evidence="2">
    <location>
        <begin position="1"/>
        <end position="21"/>
    </location>
</feature>
<keyword evidence="4" id="KW-1185">Reference proteome</keyword>
<proteinExistence type="inferred from homology"/>
<evidence type="ECO:0000256" key="2">
    <source>
        <dbReference type="SAM" id="SignalP"/>
    </source>
</evidence>
<name>A0A8J3F1I5_9BURK</name>
<dbReference type="PANTHER" id="PTHR30203:SF24">
    <property type="entry name" value="BLR4935 PROTEIN"/>
    <property type="match status" value="1"/>
</dbReference>
<evidence type="ECO:0000313" key="3">
    <source>
        <dbReference type="EMBL" id="GGI16999.1"/>
    </source>
</evidence>
<reference evidence="4" key="1">
    <citation type="journal article" date="2019" name="Int. J. Syst. Evol. Microbiol.">
        <title>The Global Catalogue of Microorganisms (GCM) 10K type strain sequencing project: providing services to taxonomists for standard genome sequencing and annotation.</title>
        <authorList>
            <consortium name="The Broad Institute Genomics Platform"/>
            <consortium name="The Broad Institute Genome Sequencing Center for Infectious Disease"/>
            <person name="Wu L."/>
            <person name="Ma J."/>
        </authorList>
    </citation>
    <scope>NUCLEOTIDE SEQUENCE [LARGE SCALE GENOMIC DNA]</scope>
    <source>
        <strain evidence="4">CCM 2767</strain>
    </source>
</reference>
<dbReference type="Pfam" id="PF02321">
    <property type="entry name" value="OEP"/>
    <property type="match status" value="2"/>
</dbReference>
<protein>
    <submittedName>
        <fullName evidence="3">Outer membrane protein CzcC</fullName>
    </submittedName>
</protein>
<dbReference type="InterPro" id="IPR003423">
    <property type="entry name" value="OMP_efflux"/>
</dbReference>
<dbReference type="GO" id="GO:0015562">
    <property type="term" value="F:efflux transmembrane transporter activity"/>
    <property type="evidence" value="ECO:0007669"/>
    <property type="project" value="InterPro"/>
</dbReference>
<comment type="caution">
    <text evidence="3">The sequence shown here is derived from an EMBL/GenBank/DDBJ whole genome shotgun (WGS) entry which is preliminary data.</text>
</comment>
<gene>
    <name evidence="3" type="primary">czcC</name>
    <name evidence="3" type="ORF">GCM10008066_06770</name>
</gene>
<dbReference type="AlphaFoldDB" id="A0A8J3F1I5"/>
<dbReference type="Proteomes" id="UP000642180">
    <property type="component" value="Unassembled WGS sequence"/>
</dbReference>
<dbReference type="Gene3D" id="1.20.1600.10">
    <property type="entry name" value="Outer membrane efflux proteins (OEP)"/>
    <property type="match status" value="1"/>
</dbReference>
<feature type="chain" id="PRO_5035176844" evidence="2">
    <location>
        <begin position="22"/>
        <end position="434"/>
    </location>
</feature>
<sequence>MGRLVLPLGLAALLHLNPLFAQNNVVQTAPAVVISQNEQASALTLEQAKNLAIEANPSLAIARRELEAVAAARIQAGVFQNPQISMDVEDTRPATRTTTYTIGQPFELGGKRGARIESAERARDVADAELSIRIAEVFGTVSQTFNEVLTAQERLRLANDSMKLATRGLDVASKRVLAGKISPVEETRARVAVSAAKIELDQASSDLNNARRRLAALWGNPTPNFVEVRGNLDLLPLLPDLNNLNDLLNDSPQFTRSRLEVRRTDAVVKLAETKRYPDITISGGVQKDSAARSNIGVVGLAINIPIFDRNQGGILEAQRRADKARDEQFDTEVRMRSELAQAHQRLKTALNQAKDIRSEILPSAQSALNATTTGFELGKFSFLEVLDAQRTLFSTRIQYIQALSEVQRAVSEIETMIGPQMTPLAQSQAIGDRK</sequence>
<evidence type="ECO:0000256" key="1">
    <source>
        <dbReference type="ARBA" id="ARBA00007613"/>
    </source>
</evidence>
<dbReference type="SUPFAM" id="SSF56954">
    <property type="entry name" value="Outer membrane efflux proteins (OEP)"/>
    <property type="match status" value="1"/>
</dbReference>